<feature type="compositionally biased region" description="Polar residues" evidence="1">
    <location>
        <begin position="482"/>
        <end position="496"/>
    </location>
</feature>
<feature type="domain" description="Peptidase C39-like" evidence="3">
    <location>
        <begin position="795"/>
        <end position="922"/>
    </location>
</feature>
<keyword evidence="5" id="KW-1185">Reference proteome</keyword>
<proteinExistence type="predicted"/>
<dbReference type="PROSITE" id="PS51318">
    <property type="entry name" value="TAT"/>
    <property type="match status" value="1"/>
</dbReference>
<dbReference type="Proteomes" id="UP000681341">
    <property type="component" value="Unassembled WGS sequence"/>
</dbReference>
<sequence>MSNFRRRATLLLAALVAGMAAVIAVAAPAQAATYGPYTAKVNIDARGSMDPNDRTATDWYKAGQGVYIQCQDWGMAAGGSTLWDYTAANWWIPDAYLTTGYSGRIPGVPLCSDLGIDGSPTGVGFSAGPFKASTAIDGRGSMDPNDRVKTDAYLAGASLYVKCQDYGLSAGGSTLWIYTTDGYWVPDAYVTTGTSGMIAGAPRCIAIGINGTPASGGANSGPYPVKVAIDGRGSPDPDDRVRVDAYPEGSSLYIRCQAQGISTGGSTLWDYTTDGYWVPDAYVTTGTSGQIPGVPLCSSIGIGGGSGAGTQFKIRTNLNGYFEKSLSSGSVWDKYTEGSYVTIMCQAYGEVNYGGSAIWDLTSDGLWIPDYYVVTGSSSMVMTSCDGDSPSGSGNRFLVKETLNGYHSKSLTSTYVLDKYPAGSYVTITCQAYGEFNYGGYAVWDRTSDGLWIADYYVSTGSTDIIMNRCDSDPKPSGGSGNPTVPSNPSTGSVPTSEVRDHIVNAAYSQLGTTEWGDNCNPYGNGGVKCGDPWCSMFASWTWKQAGIDVYFPYSGTFETWGKNRGLMTSKSNIKPGDVVLYGTSYYDSDHIGVVVDVNPVNGFITTIEGNYGNQVKMVGPFDPNNPGTVHTYPNIYAVVSPVSDGSDDWTSGTGMTATSTFGDAPDDDICTSVKTSGSLSYQLCLEGWVTAPSSTYGAYTNTKYRGRLSVSYDRASGAASHAAVQAAVDLYVPGNGWSDARCVSNLIGDNVKRDCYTGWLDVAGRGATILDATVTVNGADKPELRVTGLPMIGYMQEKSTYCGPATVKSAAMTMRASSAPSQTTIAGTLNTDDYGFTYPADMASGWGAYVPTGLGYSFYDWYSASTSGTSMELQVERIREHLDNGQPSSTLVQYGYLPWGDPSADTSVRHYMMIYGYSASYNSSGGNTNWPVAAFHVWDSASGSSYTITVDDLITASQTAAGVGGFDVIAPKG</sequence>
<feature type="region of interest" description="Disordered" evidence="1">
    <location>
        <begin position="469"/>
        <end position="496"/>
    </location>
</feature>
<comment type="caution">
    <text evidence="4">The sequence shown here is derived from an EMBL/GenBank/DDBJ whole genome shotgun (WGS) entry which is preliminary data.</text>
</comment>
<evidence type="ECO:0000259" key="3">
    <source>
        <dbReference type="Pfam" id="PF13529"/>
    </source>
</evidence>
<keyword evidence="2" id="KW-0732">Signal</keyword>
<evidence type="ECO:0000256" key="2">
    <source>
        <dbReference type="SAM" id="SignalP"/>
    </source>
</evidence>
<evidence type="ECO:0000313" key="4">
    <source>
        <dbReference type="EMBL" id="MBO3731459.1"/>
    </source>
</evidence>
<dbReference type="RefSeq" id="WP_208494161.1">
    <property type="nucleotide sequence ID" value="NZ_JAGFNP010000001.1"/>
</dbReference>
<gene>
    <name evidence="4" type="ORF">J5V16_01390</name>
</gene>
<dbReference type="InterPro" id="IPR039564">
    <property type="entry name" value="Peptidase_C39-like"/>
</dbReference>
<feature type="chain" id="PRO_5046149581" evidence="2">
    <location>
        <begin position="32"/>
        <end position="974"/>
    </location>
</feature>
<dbReference type="Gene3D" id="3.90.1720.10">
    <property type="entry name" value="endopeptidase domain like (from Nostoc punctiforme)"/>
    <property type="match status" value="1"/>
</dbReference>
<dbReference type="SUPFAM" id="SSF54001">
    <property type="entry name" value="Cysteine proteinases"/>
    <property type="match status" value="1"/>
</dbReference>
<evidence type="ECO:0000256" key="1">
    <source>
        <dbReference type="SAM" id="MobiDB-lite"/>
    </source>
</evidence>
<dbReference type="Pfam" id="PF13529">
    <property type="entry name" value="Peptidase_C39_2"/>
    <property type="match status" value="1"/>
</dbReference>
<dbReference type="EMBL" id="JAGFNP010000001">
    <property type="protein sequence ID" value="MBO3731459.1"/>
    <property type="molecule type" value="Genomic_DNA"/>
</dbReference>
<reference evidence="4 5" key="1">
    <citation type="submission" date="2021-03" db="EMBL/GenBank/DDBJ databases">
        <title>Glycomyces sp. nov., a novel actinomycete isolated from soil.</title>
        <authorList>
            <person name="Yang X."/>
            <person name="Xu X."/>
        </authorList>
    </citation>
    <scope>NUCLEOTIDE SEQUENCE [LARGE SCALE GENOMIC DNA]</scope>
    <source>
        <strain evidence="4 5">NEAU-S30</strain>
    </source>
</reference>
<accession>A0ABS3TY83</accession>
<name>A0ABS3TY83_9ACTN</name>
<dbReference type="InterPro" id="IPR038765">
    <property type="entry name" value="Papain-like_cys_pep_sf"/>
</dbReference>
<evidence type="ECO:0000313" key="5">
    <source>
        <dbReference type="Proteomes" id="UP000681341"/>
    </source>
</evidence>
<organism evidence="4 5">
    <name type="scientific">Glycomyces niveus</name>
    <dbReference type="NCBI Taxonomy" id="2820287"/>
    <lineage>
        <taxon>Bacteria</taxon>
        <taxon>Bacillati</taxon>
        <taxon>Actinomycetota</taxon>
        <taxon>Actinomycetes</taxon>
        <taxon>Glycomycetales</taxon>
        <taxon>Glycomycetaceae</taxon>
        <taxon>Glycomyces</taxon>
    </lineage>
</organism>
<protein>
    <submittedName>
        <fullName evidence="4">CHAP domain-containing protein</fullName>
    </submittedName>
</protein>
<feature type="signal peptide" evidence="2">
    <location>
        <begin position="1"/>
        <end position="31"/>
    </location>
</feature>
<dbReference type="InterPro" id="IPR006311">
    <property type="entry name" value="TAT_signal"/>
</dbReference>